<dbReference type="InterPro" id="IPR003838">
    <property type="entry name" value="ABC3_permease_C"/>
</dbReference>
<evidence type="ECO:0000256" key="11">
    <source>
        <dbReference type="ARBA" id="ARBA00038388"/>
    </source>
</evidence>
<dbReference type="Gene3D" id="3.40.50.300">
    <property type="entry name" value="P-loop containing nucleotide triphosphate hydrolases"/>
    <property type="match status" value="1"/>
</dbReference>
<evidence type="ECO:0000259" key="14">
    <source>
        <dbReference type="PROSITE" id="PS50893"/>
    </source>
</evidence>
<evidence type="ECO:0000256" key="3">
    <source>
        <dbReference type="ARBA" id="ARBA00022475"/>
    </source>
</evidence>
<dbReference type="GO" id="GO:0005886">
    <property type="term" value="C:plasma membrane"/>
    <property type="evidence" value="ECO:0007669"/>
    <property type="project" value="UniProtKB-SubCell"/>
</dbReference>
<comment type="similarity">
    <text evidence="11">Belongs to the ABC transporter superfamily. Macrolide exporter (TC 3.A.1.122) family.</text>
</comment>
<evidence type="ECO:0000313" key="16">
    <source>
        <dbReference type="Proteomes" id="UP000420562"/>
    </source>
</evidence>
<keyword evidence="16" id="KW-1185">Reference proteome</keyword>
<dbReference type="FunFam" id="3.40.50.300:FF:000032">
    <property type="entry name" value="Export ABC transporter ATP-binding protein"/>
    <property type="match status" value="1"/>
</dbReference>
<dbReference type="Proteomes" id="UP000420562">
    <property type="component" value="Unassembled WGS sequence"/>
</dbReference>
<evidence type="ECO:0000256" key="13">
    <source>
        <dbReference type="SAM" id="Phobius"/>
    </source>
</evidence>
<feature type="transmembrane region" description="Helical" evidence="13">
    <location>
        <begin position="613"/>
        <end position="635"/>
    </location>
</feature>
<dbReference type="AlphaFoldDB" id="A0A7J4ZP23"/>
<dbReference type="InterPro" id="IPR003593">
    <property type="entry name" value="AAA+_ATPase"/>
</dbReference>
<evidence type="ECO:0000256" key="4">
    <source>
        <dbReference type="ARBA" id="ARBA00022519"/>
    </source>
</evidence>
<organism evidence="15 16">
    <name type="scientific">Oryzomonas japonica</name>
    <dbReference type="NCBI Taxonomy" id="2603858"/>
    <lineage>
        <taxon>Bacteria</taxon>
        <taxon>Pseudomonadati</taxon>
        <taxon>Thermodesulfobacteriota</taxon>
        <taxon>Desulfuromonadia</taxon>
        <taxon>Geobacterales</taxon>
        <taxon>Geobacteraceae</taxon>
        <taxon>Oryzomonas</taxon>
    </lineage>
</organism>
<dbReference type="SMART" id="SM00382">
    <property type="entry name" value="AAA"/>
    <property type="match status" value="1"/>
</dbReference>
<dbReference type="PANTHER" id="PTHR30572:SF14">
    <property type="entry name" value="MACROLIDE EXPORT ATP-BINDING_PERMEASE PROTEIN MACB"/>
    <property type="match status" value="1"/>
</dbReference>
<feature type="transmembrane region" description="Helical" evidence="13">
    <location>
        <begin position="278"/>
        <end position="297"/>
    </location>
</feature>
<dbReference type="InterPro" id="IPR050250">
    <property type="entry name" value="Macrolide_Exporter_MacB"/>
</dbReference>
<keyword evidence="2" id="KW-0813">Transport</keyword>
<evidence type="ECO:0000256" key="7">
    <source>
        <dbReference type="ARBA" id="ARBA00022840"/>
    </source>
</evidence>
<dbReference type="SUPFAM" id="SSF52540">
    <property type="entry name" value="P-loop containing nucleoside triphosphate hydrolases"/>
    <property type="match status" value="1"/>
</dbReference>
<keyword evidence="10 13" id="KW-0472">Membrane</keyword>
<keyword evidence="4" id="KW-0997">Cell inner membrane</keyword>
<dbReference type="GO" id="GO:0016887">
    <property type="term" value="F:ATP hydrolysis activity"/>
    <property type="evidence" value="ECO:0007669"/>
    <property type="project" value="InterPro"/>
</dbReference>
<accession>A0A7J4ZP23</accession>
<feature type="transmembrane region" description="Helical" evidence="13">
    <location>
        <begin position="580"/>
        <end position="606"/>
    </location>
</feature>
<evidence type="ECO:0000256" key="2">
    <source>
        <dbReference type="ARBA" id="ARBA00022448"/>
    </source>
</evidence>
<dbReference type="PROSITE" id="PS50893">
    <property type="entry name" value="ABC_TRANSPORTER_2"/>
    <property type="match status" value="1"/>
</dbReference>
<reference evidence="15 16" key="1">
    <citation type="submission" date="2019-09" db="EMBL/GenBank/DDBJ databases">
        <title>Geobacter sp. Red96, a novel strain isolated from paddy soil.</title>
        <authorList>
            <person name="Xu Z."/>
            <person name="Masuda Y."/>
            <person name="Itoh H."/>
            <person name="Senoo K."/>
        </authorList>
    </citation>
    <scope>NUCLEOTIDE SEQUENCE [LARGE SCALE GENOMIC DNA]</scope>
    <source>
        <strain evidence="15 16">Red96</strain>
    </source>
</reference>
<evidence type="ECO:0000256" key="6">
    <source>
        <dbReference type="ARBA" id="ARBA00022741"/>
    </source>
</evidence>
<evidence type="ECO:0000256" key="8">
    <source>
        <dbReference type="ARBA" id="ARBA00022967"/>
    </source>
</evidence>
<evidence type="ECO:0000256" key="1">
    <source>
        <dbReference type="ARBA" id="ARBA00004429"/>
    </source>
</evidence>
<dbReference type="InterPro" id="IPR025857">
    <property type="entry name" value="MacB_PCD"/>
</dbReference>
<dbReference type="Pfam" id="PF02687">
    <property type="entry name" value="FtsX"/>
    <property type="match status" value="1"/>
</dbReference>
<evidence type="ECO:0000256" key="5">
    <source>
        <dbReference type="ARBA" id="ARBA00022692"/>
    </source>
</evidence>
<dbReference type="EMBL" id="VZQZ01000010">
    <property type="protein sequence ID" value="KAB0664104.1"/>
    <property type="molecule type" value="Genomic_DNA"/>
</dbReference>
<dbReference type="InterPro" id="IPR017871">
    <property type="entry name" value="ABC_transporter-like_CS"/>
</dbReference>
<feature type="domain" description="ABC transporter" evidence="14">
    <location>
        <begin position="6"/>
        <end position="244"/>
    </location>
</feature>
<evidence type="ECO:0000256" key="12">
    <source>
        <dbReference type="ARBA" id="ARBA00041199"/>
    </source>
</evidence>
<gene>
    <name evidence="15" type="primary">macB</name>
    <name evidence="15" type="ORF">F6V25_14975</name>
</gene>
<dbReference type="PANTHER" id="PTHR30572">
    <property type="entry name" value="MEMBRANE COMPONENT OF TRANSPORTER-RELATED"/>
    <property type="match status" value="1"/>
</dbReference>
<dbReference type="Pfam" id="PF12704">
    <property type="entry name" value="MacB_PCD"/>
    <property type="match status" value="1"/>
</dbReference>
<dbReference type="Pfam" id="PF00005">
    <property type="entry name" value="ABC_tran"/>
    <property type="match status" value="1"/>
</dbReference>
<keyword evidence="9 13" id="KW-1133">Transmembrane helix</keyword>
<dbReference type="GO" id="GO:0005524">
    <property type="term" value="F:ATP binding"/>
    <property type="evidence" value="ECO:0007669"/>
    <property type="project" value="UniProtKB-KW"/>
</dbReference>
<evidence type="ECO:0000313" key="15">
    <source>
        <dbReference type="EMBL" id="KAB0664104.1"/>
    </source>
</evidence>
<dbReference type="InterPro" id="IPR003439">
    <property type="entry name" value="ABC_transporter-like_ATP-bd"/>
</dbReference>
<keyword evidence="7" id="KW-0067">ATP-binding</keyword>
<evidence type="ECO:0000256" key="9">
    <source>
        <dbReference type="ARBA" id="ARBA00022989"/>
    </source>
</evidence>
<sequence>MGKPLLELSHLGRSFVTGGQEIPVLKGIDLTIQAGEMVAIVGASGSGKSTLMNILGCLDRPSEGSYRVNGQETGALSSDELAKLRREYFGFIFQRYHLMPHLSAAQNTEIPAVYSGVKKAPRRARAQELLARLGLEDRWDHRPNQLSGGQQQRVSIARALMNGGDVILADEPTGALDSKSGQEMMNILQELHGRGHTIILVTHDMQVANNAERIIEISDGEIIRDQPNPNAVAKDKAVLPEKPLGDEGGNPLQAHWGRFAEAFKMALIAMASHRMRTLLTMLGIIIGITSVVSVVALGQGARQKVINDISSMGTNVIDVYPGNDWGDEDAGSIYTLVPADMEALKSQVYVDSATPGTSDNELVRYRNIKASASIKGVGEQFFRVRGYEMAQGLAFDAEDVKRQAQVVVIDQNTSKKFFAKEDPIGKILFLGALPCQVIGVTKEKDSPFGSNQNLELWIPYSAAMSRLLGQTYFSSITVRVKEGVSNQIAEQSITKLLKQRHGVKDFYTNSSDSILKTVKKTTATLSLMISAIAVISLIVGGIGVMNIMLVSVTERTHEIGIRMAVGARQDDIMQQFLIESVLVCLIGGSIGIMFSYGVGIIFAMFVKSFAMKFSILSIVSAFLCSSLIGIIFGFLPARNAARLDPIEALARE</sequence>
<dbReference type="GO" id="GO:0098796">
    <property type="term" value="C:membrane protein complex"/>
    <property type="evidence" value="ECO:0007669"/>
    <property type="project" value="UniProtKB-ARBA"/>
</dbReference>
<feature type="transmembrane region" description="Helical" evidence="13">
    <location>
        <begin position="525"/>
        <end position="549"/>
    </location>
</feature>
<keyword evidence="8" id="KW-1278">Translocase</keyword>
<dbReference type="CDD" id="cd03255">
    <property type="entry name" value="ABC_MJ0796_LolCDE_FtsE"/>
    <property type="match status" value="1"/>
</dbReference>
<dbReference type="InterPro" id="IPR017911">
    <property type="entry name" value="MacB-like_ATP-bd"/>
</dbReference>
<evidence type="ECO:0000256" key="10">
    <source>
        <dbReference type="ARBA" id="ARBA00023136"/>
    </source>
</evidence>
<comment type="caution">
    <text evidence="15">The sequence shown here is derived from an EMBL/GenBank/DDBJ whole genome shotgun (WGS) entry which is preliminary data.</text>
</comment>
<dbReference type="RefSeq" id="WP_151129421.1">
    <property type="nucleotide sequence ID" value="NZ_VZQZ01000010.1"/>
</dbReference>
<keyword evidence="6" id="KW-0547">Nucleotide-binding</keyword>
<dbReference type="InterPro" id="IPR027417">
    <property type="entry name" value="P-loop_NTPase"/>
</dbReference>
<proteinExistence type="inferred from homology"/>
<keyword evidence="5 13" id="KW-0812">Transmembrane</keyword>
<protein>
    <recommendedName>
        <fullName evidence="12">Pyoverdine export ATP-binding/permease protein PvdT</fullName>
    </recommendedName>
</protein>
<comment type="subcellular location">
    <subcellularLocation>
        <location evidence="1">Cell inner membrane</location>
        <topology evidence="1">Multi-pass membrane protein</topology>
    </subcellularLocation>
</comment>
<name>A0A7J4ZP23_9BACT</name>
<keyword evidence="3" id="KW-1003">Cell membrane</keyword>
<dbReference type="PROSITE" id="PS00211">
    <property type="entry name" value="ABC_TRANSPORTER_1"/>
    <property type="match status" value="1"/>
</dbReference>
<dbReference type="GO" id="GO:0022857">
    <property type="term" value="F:transmembrane transporter activity"/>
    <property type="evidence" value="ECO:0007669"/>
    <property type="project" value="UniProtKB-ARBA"/>
</dbReference>